<dbReference type="PANTHER" id="PTHR13126:SF0">
    <property type="entry name" value="ATP SYNTHASE MITOCHONDRIAL F1 COMPLEX ASSEMBLY FACTOR 1"/>
    <property type="match status" value="1"/>
</dbReference>
<dbReference type="GO" id="GO:0005739">
    <property type="term" value="C:mitochondrion"/>
    <property type="evidence" value="ECO:0007669"/>
    <property type="project" value="UniProtKB-SubCell"/>
</dbReference>
<evidence type="ECO:0008006" key="7">
    <source>
        <dbReference type="Google" id="ProtNLM"/>
    </source>
</evidence>
<comment type="caution">
    <text evidence="5">The sequence shown here is derived from an EMBL/GenBank/DDBJ whole genome shotgun (WGS) entry which is preliminary data.</text>
</comment>
<evidence type="ECO:0000256" key="1">
    <source>
        <dbReference type="ARBA" id="ARBA00004173"/>
    </source>
</evidence>
<name>A0AAD9GH78_BABDI</name>
<evidence type="ECO:0000313" key="6">
    <source>
        <dbReference type="Proteomes" id="UP001195914"/>
    </source>
</evidence>
<keyword evidence="4" id="KW-0496">Mitochondrion</keyword>
<dbReference type="InterPro" id="IPR010591">
    <property type="entry name" value="ATP11"/>
</dbReference>
<comment type="subcellular location">
    <subcellularLocation>
        <location evidence="1">Mitochondrion</location>
    </subcellularLocation>
</comment>
<dbReference type="Proteomes" id="UP001195914">
    <property type="component" value="Unassembled WGS sequence"/>
</dbReference>
<evidence type="ECO:0000256" key="4">
    <source>
        <dbReference type="ARBA" id="ARBA00023128"/>
    </source>
</evidence>
<evidence type="ECO:0000256" key="3">
    <source>
        <dbReference type="ARBA" id="ARBA00022946"/>
    </source>
</evidence>
<dbReference type="Pfam" id="PF06644">
    <property type="entry name" value="ATP11"/>
    <property type="match status" value="1"/>
</dbReference>
<sequence length="186" mass="21819">MSFTYPIPRTLHQIAKVPLLMQHDAQHIAKLWDQQFSHRKDVVTAVLEEQMFNQLRQNAKRSPVFVVPLHMENQGSYNMMLQFVDPKSVLFTSVDSFKVMGIEKSAPYFVLTFFDELLPQKGIVLLRGDIVNPKDVSKSNAKMLLGLTVKFYTDLNLYNWVECFNHRSRNFDFEEFKRRCQHLFAS</sequence>
<evidence type="ECO:0000313" key="5">
    <source>
        <dbReference type="EMBL" id="KAK1938426.1"/>
    </source>
</evidence>
<dbReference type="GO" id="GO:0033615">
    <property type="term" value="P:mitochondrial proton-transporting ATP synthase complex assembly"/>
    <property type="evidence" value="ECO:0007669"/>
    <property type="project" value="TreeGrafter"/>
</dbReference>
<protein>
    <recommendedName>
        <fullName evidence="7">ATP synthase mitochondrial F1 complex assembly factor 1</fullName>
    </recommendedName>
</protein>
<gene>
    <name evidence="5" type="ORF">X943_001100</name>
</gene>
<keyword evidence="6" id="KW-1185">Reference proteome</keyword>
<reference evidence="5" key="1">
    <citation type="journal article" date="2014" name="Nucleic Acids Res.">
        <title>The evolutionary dynamics of variant antigen genes in Babesia reveal a history of genomic innovation underlying host-parasite interaction.</title>
        <authorList>
            <person name="Jackson A.P."/>
            <person name="Otto T.D."/>
            <person name="Darby A."/>
            <person name="Ramaprasad A."/>
            <person name="Xia D."/>
            <person name="Echaide I.E."/>
            <person name="Farber M."/>
            <person name="Gahlot S."/>
            <person name="Gamble J."/>
            <person name="Gupta D."/>
            <person name="Gupta Y."/>
            <person name="Jackson L."/>
            <person name="Malandrin L."/>
            <person name="Malas T.B."/>
            <person name="Moussa E."/>
            <person name="Nair M."/>
            <person name="Reid A.J."/>
            <person name="Sanders M."/>
            <person name="Sharma J."/>
            <person name="Tracey A."/>
            <person name="Quail M.A."/>
            <person name="Weir W."/>
            <person name="Wastling J.M."/>
            <person name="Hall N."/>
            <person name="Willadsen P."/>
            <person name="Lingelbach K."/>
            <person name="Shiels B."/>
            <person name="Tait A."/>
            <person name="Berriman M."/>
            <person name="Allred D.R."/>
            <person name="Pain A."/>
        </authorList>
    </citation>
    <scope>NUCLEOTIDE SEQUENCE</scope>
    <source>
        <strain evidence="5">1802A</strain>
    </source>
</reference>
<reference evidence="5" key="2">
    <citation type="submission" date="2021-05" db="EMBL/GenBank/DDBJ databases">
        <authorList>
            <person name="Pain A."/>
        </authorList>
    </citation>
    <scope>NUCLEOTIDE SEQUENCE</scope>
    <source>
        <strain evidence="5">1802A</strain>
    </source>
</reference>
<keyword evidence="3" id="KW-0809">Transit peptide</keyword>
<dbReference type="EMBL" id="JAHBMH010000024">
    <property type="protein sequence ID" value="KAK1938426.1"/>
    <property type="molecule type" value="Genomic_DNA"/>
</dbReference>
<dbReference type="AlphaFoldDB" id="A0AAD9GH78"/>
<dbReference type="PANTHER" id="PTHR13126">
    <property type="entry name" value="CHAPERONE ATP11"/>
    <property type="match status" value="1"/>
</dbReference>
<organism evidence="5 6">
    <name type="scientific">Babesia divergens</name>
    <dbReference type="NCBI Taxonomy" id="32595"/>
    <lineage>
        <taxon>Eukaryota</taxon>
        <taxon>Sar</taxon>
        <taxon>Alveolata</taxon>
        <taxon>Apicomplexa</taxon>
        <taxon>Aconoidasida</taxon>
        <taxon>Piroplasmida</taxon>
        <taxon>Babesiidae</taxon>
        <taxon>Babesia</taxon>
    </lineage>
</organism>
<comment type="similarity">
    <text evidence="2">Belongs to the ATP11 family.</text>
</comment>
<accession>A0AAD9GH78</accession>
<evidence type="ECO:0000256" key="2">
    <source>
        <dbReference type="ARBA" id="ARBA00009116"/>
    </source>
</evidence>
<proteinExistence type="inferred from homology"/>